<keyword evidence="4" id="KW-1185">Reference proteome</keyword>
<protein>
    <recommendedName>
        <fullName evidence="5">MFS domain-containing protein</fullName>
    </recommendedName>
</protein>
<gene>
    <name evidence="3" type="ORF">BOX15_Mlig034476g4</name>
</gene>
<dbReference type="InterPro" id="IPR027197">
    <property type="entry name" value="SLC43A3"/>
</dbReference>
<feature type="transmembrane region" description="Helical" evidence="2">
    <location>
        <begin position="12"/>
        <end position="32"/>
    </location>
</feature>
<feature type="compositionally biased region" description="Gly residues" evidence="1">
    <location>
        <begin position="477"/>
        <end position="486"/>
    </location>
</feature>
<feature type="transmembrane region" description="Helical" evidence="2">
    <location>
        <begin position="105"/>
        <end position="126"/>
    </location>
</feature>
<keyword evidence="2" id="KW-0812">Transmembrane</keyword>
<evidence type="ECO:0008006" key="5">
    <source>
        <dbReference type="Google" id="ProtNLM"/>
    </source>
</evidence>
<reference evidence="3 4" key="1">
    <citation type="submission" date="2017-06" db="EMBL/GenBank/DDBJ databases">
        <title>A platform for efficient transgenesis in Macrostomum lignano, a flatworm model organism for stem cell research.</title>
        <authorList>
            <person name="Berezikov E."/>
        </authorList>
    </citation>
    <scope>NUCLEOTIDE SEQUENCE [LARGE SCALE GENOMIC DNA]</scope>
    <source>
        <strain evidence="3">DV1</strain>
        <tissue evidence="3">Whole organism</tissue>
    </source>
</reference>
<evidence type="ECO:0000256" key="2">
    <source>
        <dbReference type="SAM" id="Phobius"/>
    </source>
</evidence>
<dbReference type="PANTHER" id="PTHR20765:SF1">
    <property type="entry name" value="EQUILIBRATIVE NUCLEOBASE TRANSPORTER 1"/>
    <property type="match status" value="1"/>
</dbReference>
<feature type="region of interest" description="Disordered" evidence="1">
    <location>
        <begin position="454"/>
        <end position="486"/>
    </location>
</feature>
<feature type="transmembrane region" description="Helical" evidence="2">
    <location>
        <begin position="132"/>
        <end position="153"/>
    </location>
</feature>
<feature type="transmembrane region" description="Helical" evidence="2">
    <location>
        <begin position="261"/>
        <end position="283"/>
    </location>
</feature>
<feature type="non-terminal residue" evidence="3">
    <location>
        <position position="1"/>
    </location>
</feature>
<feature type="transmembrane region" description="Helical" evidence="2">
    <location>
        <begin position="77"/>
        <end position="98"/>
    </location>
</feature>
<evidence type="ECO:0000313" key="4">
    <source>
        <dbReference type="Proteomes" id="UP000215902"/>
    </source>
</evidence>
<dbReference type="PANTHER" id="PTHR20765">
    <property type="entry name" value="SOLUTE CARRIER FAMILY 43 MEMBER 3-RELATED"/>
    <property type="match status" value="1"/>
</dbReference>
<keyword evidence="2" id="KW-0472">Membrane</keyword>
<organism evidence="3 4">
    <name type="scientific">Macrostomum lignano</name>
    <dbReference type="NCBI Taxonomy" id="282301"/>
    <lineage>
        <taxon>Eukaryota</taxon>
        <taxon>Metazoa</taxon>
        <taxon>Spiralia</taxon>
        <taxon>Lophotrochozoa</taxon>
        <taxon>Platyhelminthes</taxon>
        <taxon>Rhabditophora</taxon>
        <taxon>Macrostomorpha</taxon>
        <taxon>Macrostomida</taxon>
        <taxon>Macrostomidae</taxon>
        <taxon>Macrostomum</taxon>
    </lineage>
</organism>
<accession>A0A267E5C2</accession>
<sequence>QQQYQLKPGAAILCASLAVGETLIYSGFFVNLPSWQAILQREGFFGCNATVSDAAVAAVPTVEAEAACPAEGEARFALVHSIGVGVHMVACFVAGLLLDRLGRLPCRLAGAAAALACCLCFGLAAPSPAGNAALYAGAILWGVSSAVSMVTCLSIGGLMRRGSSLLVCSVSGAFDSSALVPTLVLNLCLAAGGPAQSSRYRAAAFVSLGAAVAIISLCLTGLLARLDPRPPRTAAGGCNSTAASAGFSSEPTLAMTLCSRLYISHLAWAMASLLVFLLCLSHAPLLAQLAANGVPGEAYRQLSLLGALMFAGLPAAFAVALGLRAARRLGPRPAPRSLAWPLLAQCGTGCAVCCLGLASPPLPLVPQFALLVAYRSLLFALLPCLLLDAFPAGQFGRLYGLVSLSGAGFAWLQYPLLRLSLRLDDHRPAYAVGAALAGLAALHPCQLLACPAGPAAAPPADEDAGENDSRDAINDDNGGGGVGQSS</sequence>
<evidence type="ECO:0000313" key="3">
    <source>
        <dbReference type="EMBL" id="PAA56626.1"/>
    </source>
</evidence>
<feature type="transmembrane region" description="Helical" evidence="2">
    <location>
        <begin position="364"/>
        <end position="386"/>
    </location>
</feature>
<feature type="transmembrane region" description="Helical" evidence="2">
    <location>
        <begin position="303"/>
        <end position="326"/>
    </location>
</feature>
<feature type="transmembrane region" description="Helical" evidence="2">
    <location>
        <begin position="338"/>
        <end position="358"/>
    </location>
</feature>
<dbReference type="InterPro" id="IPR036259">
    <property type="entry name" value="MFS_trans_sf"/>
</dbReference>
<dbReference type="EMBL" id="NIVC01002599">
    <property type="protein sequence ID" value="PAA56626.1"/>
    <property type="molecule type" value="Genomic_DNA"/>
</dbReference>
<dbReference type="OrthoDB" id="330047at2759"/>
<dbReference type="Gene3D" id="1.20.1250.20">
    <property type="entry name" value="MFS general substrate transporter like domains"/>
    <property type="match status" value="1"/>
</dbReference>
<comment type="caution">
    <text evidence="3">The sequence shown here is derived from an EMBL/GenBank/DDBJ whole genome shotgun (WGS) entry which is preliminary data.</text>
</comment>
<dbReference type="STRING" id="282301.A0A267E5C2"/>
<keyword evidence="2" id="KW-1133">Transmembrane helix</keyword>
<feature type="transmembrane region" description="Helical" evidence="2">
    <location>
        <begin position="398"/>
        <end position="417"/>
    </location>
</feature>
<evidence type="ECO:0000256" key="1">
    <source>
        <dbReference type="SAM" id="MobiDB-lite"/>
    </source>
</evidence>
<feature type="transmembrane region" description="Helical" evidence="2">
    <location>
        <begin position="165"/>
        <end position="192"/>
    </location>
</feature>
<feature type="transmembrane region" description="Helical" evidence="2">
    <location>
        <begin position="204"/>
        <end position="224"/>
    </location>
</feature>
<name>A0A267E5C2_9PLAT</name>
<dbReference type="AlphaFoldDB" id="A0A267E5C2"/>
<dbReference type="Proteomes" id="UP000215902">
    <property type="component" value="Unassembled WGS sequence"/>
</dbReference>
<proteinExistence type="predicted"/>
<dbReference type="SUPFAM" id="SSF103473">
    <property type="entry name" value="MFS general substrate transporter"/>
    <property type="match status" value="1"/>
</dbReference>